<reference evidence="1" key="2">
    <citation type="journal article" date="2020" name="Nat. Commun.">
        <title>Large-scale genome sequencing of mycorrhizal fungi provides insights into the early evolution of symbiotic traits.</title>
        <authorList>
            <person name="Miyauchi S."/>
            <person name="Kiss E."/>
            <person name="Kuo A."/>
            <person name="Drula E."/>
            <person name="Kohler A."/>
            <person name="Sanchez-Garcia M."/>
            <person name="Morin E."/>
            <person name="Andreopoulos B."/>
            <person name="Barry K.W."/>
            <person name="Bonito G."/>
            <person name="Buee M."/>
            <person name="Carver A."/>
            <person name="Chen C."/>
            <person name="Cichocki N."/>
            <person name="Clum A."/>
            <person name="Culley D."/>
            <person name="Crous P.W."/>
            <person name="Fauchery L."/>
            <person name="Girlanda M."/>
            <person name="Hayes R.D."/>
            <person name="Keri Z."/>
            <person name="LaButti K."/>
            <person name="Lipzen A."/>
            <person name="Lombard V."/>
            <person name="Magnuson J."/>
            <person name="Maillard F."/>
            <person name="Murat C."/>
            <person name="Nolan M."/>
            <person name="Ohm R.A."/>
            <person name="Pangilinan J."/>
            <person name="Pereira M.F."/>
            <person name="Perotto S."/>
            <person name="Peter M."/>
            <person name="Pfister S."/>
            <person name="Riley R."/>
            <person name="Sitrit Y."/>
            <person name="Stielow J.B."/>
            <person name="Szollosi G."/>
            <person name="Zifcakova L."/>
            <person name="Stursova M."/>
            <person name="Spatafora J.W."/>
            <person name="Tedersoo L."/>
            <person name="Vaario L.M."/>
            <person name="Yamada A."/>
            <person name="Yan M."/>
            <person name="Wang P."/>
            <person name="Xu J."/>
            <person name="Bruns T."/>
            <person name="Baldrian P."/>
            <person name="Vilgalys R."/>
            <person name="Dunand C."/>
            <person name="Henrissat B."/>
            <person name="Grigoriev I.V."/>
            <person name="Hibbett D."/>
            <person name="Nagy L.G."/>
            <person name="Martin F.M."/>
        </authorList>
    </citation>
    <scope>NUCLEOTIDE SEQUENCE</scope>
    <source>
        <strain evidence="1">BED1</strain>
    </source>
</reference>
<protein>
    <submittedName>
        <fullName evidence="1">Uncharacterized protein</fullName>
    </submittedName>
</protein>
<dbReference type="PANTHER" id="PTHR33096">
    <property type="entry name" value="CXC2 DOMAIN-CONTAINING PROTEIN"/>
    <property type="match status" value="1"/>
</dbReference>
<evidence type="ECO:0000313" key="1">
    <source>
        <dbReference type="EMBL" id="KAF8441342.1"/>
    </source>
</evidence>
<dbReference type="PANTHER" id="PTHR33096:SF1">
    <property type="entry name" value="CXC1-LIKE CYSTEINE CLUSTER ASSOCIATED WITH KDZ TRANSPOSASES DOMAIN-CONTAINING PROTEIN"/>
    <property type="match status" value="1"/>
</dbReference>
<accession>A0AAD4BWK6</accession>
<dbReference type="InterPro" id="IPR040521">
    <property type="entry name" value="KDZ"/>
</dbReference>
<dbReference type="Pfam" id="PF18758">
    <property type="entry name" value="KDZ"/>
    <property type="match status" value="1"/>
</dbReference>
<comment type="caution">
    <text evidence="1">The sequence shown here is derived from an EMBL/GenBank/DDBJ whole genome shotgun (WGS) entry which is preliminary data.</text>
</comment>
<evidence type="ECO:0000313" key="2">
    <source>
        <dbReference type="Proteomes" id="UP001194468"/>
    </source>
</evidence>
<dbReference type="Proteomes" id="UP001194468">
    <property type="component" value="Unassembled WGS sequence"/>
</dbReference>
<feature type="non-terminal residue" evidence="1">
    <location>
        <position position="394"/>
    </location>
</feature>
<name>A0AAD4BWK6_BOLED</name>
<reference evidence="1" key="1">
    <citation type="submission" date="2019-10" db="EMBL/GenBank/DDBJ databases">
        <authorList>
            <consortium name="DOE Joint Genome Institute"/>
            <person name="Kuo A."/>
            <person name="Miyauchi S."/>
            <person name="Kiss E."/>
            <person name="Drula E."/>
            <person name="Kohler A."/>
            <person name="Sanchez-Garcia M."/>
            <person name="Andreopoulos B."/>
            <person name="Barry K.W."/>
            <person name="Bonito G."/>
            <person name="Buee M."/>
            <person name="Carver A."/>
            <person name="Chen C."/>
            <person name="Cichocki N."/>
            <person name="Clum A."/>
            <person name="Culley D."/>
            <person name="Crous P.W."/>
            <person name="Fauchery L."/>
            <person name="Girlanda M."/>
            <person name="Hayes R."/>
            <person name="Keri Z."/>
            <person name="LaButti K."/>
            <person name="Lipzen A."/>
            <person name="Lombard V."/>
            <person name="Magnuson J."/>
            <person name="Maillard F."/>
            <person name="Morin E."/>
            <person name="Murat C."/>
            <person name="Nolan M."/>
            <person name="Ohm R."/>
            <person name="Pangilinan J."/>
            <person name="Pereira M."/>
            <person name="Perotto S."/>
            <person name="Peter M."/>
            <person name="Riley R."/>
            <person name="Sitrit Y."/>
            <person name="Stielow B."/>
            <person name="Szollosi G."/>
            <person name="Zifcakova L."/>
            <person name="Stursova M."/>
            <person name="Spatafora J.W."/>
            <person name="Tedersoo L."/>
            <person name="Vaario L.-M."/>
            <person name="Yamada A."/>
            <person name="Yan M."/>
            <person name="Wang P."/>
            <person name="Xu J."/>
            <person name="Bruns T."/>
            <person name="Baldrian P."/>
            <person name="Vilgalys R."/>
            <person name="Henrissat B."/>
            <person name="Grigoriev I.V."/>
            <person name="Hibbett D."/>
            <person name="Nagy L.G."/>
            <person name="Martin F.M."/>
        </authorList>
    </citation>
    <scope>NUCLEOTIDE SEQUENCE</scope>
    <source>
        <strain evidence="1">BED1</strain>
    </source>
</reference>
<organism evidence="1 2">
    <name type="scientific">Boletus edulis BED1</name>
    <dbReference type="NCBI Taxonomy" id="1328754"/>
    <lineage>
        <taxon>Eukaryota</taxon>
        <taxon>Fungi</taxon>
        <taxon>Dikarya</taxon>
        <taxon>Basidiomycota</taxon>
        <taxon>Agaricomycotina</taxon>
        <taxon>Agaricomycetes</taxon>
        <taxon>Agaricomycetidae</taxon>
        <taxon>Boletales</taxon>
        <taxon>Boletineae</taxon>
        <taxon>Boletaceae</taxon>
        <taxon>Boletoideae</taxon>
        <taxon>Boletus</taxon>
    </lineage>
</organism>
<gene>
    <name evidence="1" type="ORF">L210DRAFT_3398898</name>
</gene>
<keyword evidence="2" id="KW-1185">Reference proteome</keyword>
<dbReference type="AlphaFoldDB" id="A0AAD4BWK6"/>
<dbReference type="EMBL" id="WHUW01000010">
    <property type="protein sequence ID" value="KAF8441342.1"/>
    <property type="molecule type" value="Genomic_DNA"/>
</dbReference>
<sequence length="394" mass="45453">LSMKGYTLIGQTARRRATLVARQGHLYPNENLLYHGYIGCSPVYPAIAISLRTLAAFRQAHRTCPRFSIQAQCKALCHLHHVPYRPYLCTQFTLAYDAYLEILNQVDKRISRALGRDSQEWRLRNECPACFYRLEDEPNLTFDWLVSIDGNNSLKRWDTTTYGMTPRDDHRQPRSTYWLTDKEVDKFKYEVAARKTGASDNRHDDDWETDPDATSEIFNCVDRWRNARSDQRKKTLSVFQETGIFVASCRHRFVLLACDMIKSGELAKYPLAIVDRLLSVYGQNGGCAYDIGCAFAKTANNSIVGPRIRNLNLRFMVGSFHGHAHNRLCQLQWHPMYIEGIGNTEGEGCEHVFSASNELARTIRHATRFHRHQAIEEHFTFWNADKYEALSMSL</sequence>
<proteinExistence type="predicted"/>